<feature type="region of interest" description="Disordered" evidence="1">
    <location>
        <begin position="692"/>
        <end position="732"/>
    </location>
</feature>
<organism evidence="2 3">
    <name type="scientific">Diaporthe australafricana</name>
    <dbReference type="NCBI Taxonomy" id="127596"/>
    <lineage>
        <taxon>Eukaryota</taxon>
        <taxon>Fungi</taxon>
        <taxon>Dikarya</taxon>
        <taxon>Ascomycota</taxon>
        <taxon>Pezizomycotina</taxon>
        <taxon>Sordariomycetes</taxon>
        <taxon>Sordariomycetidae</taxon>
        <taxon>Diaporthales</taxon>
        <taxon>Diaporthaceae</taxon>
        <taxon>Diaporthe</taxon>
    </lineage>
</organism>
<feature type="compositionally biased region" description="Low complexity" evidence="1">
    <location>
        <begin position="694"/>
        <end position="708"/>
    </location>
</feature>
<evidence type="ECO:0000313" key="3">
    <source>
        <dbReference type="Proteomes" id="UP001583177"/>
    </source>
</evidence>
<keyword evidence="3" id="KW-1185">Reference proteome</keyword>
<dbReference type="EMBL" id="JAWRVE010000100">
    <property type="protein sequence ID" value="KAL1859053.1"/>
    <property type="molecule type" value="Genomic_DNA"/>
</dbReference>
<gene>
    <name evidence="2" type="ORF">Daus18300_009691</name>
</gene>
<accession>A0ABR3WD77</accession>
<reference evidence="2 3" key="1">
    <citation type="journal article" date="2024" name="IMA Fungus">
        <title>IMA Genome - F19 : A genome assembly and annotation guide to empower mycologists, including annotated draft genome sequences of Ceratocystis pirilliformis, Diaporthe australafricana, Fusarium ophioides, Paecilomyces lecythidis, and Sporothrix stenoceras.</title>
        <authorList>
            <person name="Aylward J."/>
            <person name="Wilson A.M."/>
            <person name="Visagie C.M."/>
            <person name="Spraker J."/>
            <person name="Barnes I."/>
            <person name="Buitendag C."/>
            <person name="Ceriani C."/>
            <person name="Del Mar Angel L."/>
            <person name="du Plessis D."/>
            <person name="Fuchs T."/>
            <person name="Gasser K."/>
            <person name="Kramer D."/>
            <person name="Li W."/>
            <person name="Munsamy K."/>
            <person name="Piso A."/>
            <person name="Price J.L."/>
            <person name="Sonnekus B."/>
            <person name="Thomas C."/>
            <person name="van der Nest A."/>
            <person name="van Dijk A."/>
            <person name="van Heerden A."/>
            <person name="van Vuuren N."/>
            <person name="Yilmaz N."/>
            <person name="Duong T.A."/>
            <person name="van der Merwe N.A."/>
            <person name="Wingfield M.J."/>
            <person name="Wingfield B.D."/>
        </authorList>
    </citation>
    <scope>NUCLEOTIDE SEQUENCE [LARGE SCALE GENOMIC DNA]</scope>
    <source>
        <strain evidence="2 3">CMW 18300</strain>
    </source>
</reference>
<sequence>MADKATAIASKGVQDPEAVIAIDLGSAINCAVIAWPEGDRIRAHTIGKFTDAKLDLNDMAQTSFCILPDDDCKEERKENLIKFMPYALLGTTEVLKKQHPVLSRMWEKRYEPGFNDALFKDRTEKAFKQILHTILIAVKKSVNVGKSDDLNMQIKKIALTVPSCWCPTFENLYGRLVKGVFQDVFADVAPVVARNIDVVFPTEASSLAQYILYIFHQCSIEKEVALREGMPNIDELTNKPNAQCWIQCGEQNTITEQYLVKYPDLCEMTLPLKQVFKQDIKKKTVRLFKESSLFLTELHPRTGGIVSLVITKAMDKEAFQTAFEHVKIMIREQLERLASIKQGWRSKDHEVTIVLSGESSLHPEFVKWIQALCAELRLPEAVFAHHIEIFYGHARIAKGSAYSALTQESVASFAEECAFGLCKLKVTRRGPSDEYPVWRQSADTIWYQERGAIHVTFDAEGDGTEFRIVCQPFWRSLATDLQTDECMDEGTSYEFLRLDFGHLPSNLKARVEFDFDVQKEQISLCFVLIPDSGESVKRAAATKDPRITVGPFDVGTQSGTSCLTIQQSTDEINEIVKKARRAIVSALGSSGAGGSAAASRKRPAPCDADTTHLAKRTRADNGLFSSALAYRPRPDASEARVRRTTGRDWLTNVPFRGPRPTSIAAPRTPRIETTASTNISAGTAIAETLLAGTRSLPLRPLPVRTRLPAGSLRPAKTLSGDRSANRDPLKSD</sequence>
<evidence type="ECO:0000313" key="2">
    <source>
        <dbReference type="EMBL" id="KAL1859053.1"/>
    </source>
</evidence>
<comment type="caution">
    <text evidence="2">The sequence shown here is derived from an EMBL/GenBank/DDBJ whole genome shotgun (WGS) entry which is preliminary data.</text>
</comment>
<dbReference type="Proteomes" id="UP001583177">
    <property type="component" value="Unassembled WGS sequence"/>
</dbReference>
<feature type="region of interest" description="Disordered" evidence="1">
    <location>
        <begin position="589"/>
        <end position="608"/>
    </location>
</feature>
<feature type="compositionally biased region" description="Basic and acidic residues" evidence="1">
    <location>
        <begin position="723"/>
        <end position="732"/>
    </location>
</feature>
<evidence type="ECO:0000256" key="1">
    <source>
        <dbReference type="SAM" id="MobiDB-lite"/>
    </source>
</evidence>
<proteinExistence type="predicted"/>
<name>A0ABR3WD77_9PEZI</name>
<protein>
    <submittedName>
        <fullName evidence="2">Uncharacterized protein</fullName>
    </submittedName>
</protein>